<sequence>MDDFVLRSGVRVGLKREFAFAIASQAALAPSLGRTRSSRSSTAAAVLSPPTTKPKPSSRSSKRSRPSASAPAKRARSRPPDPDPAAADPPRDPPPPPAAADADVPVDAPFAAATPIANGPQLPPAAADGDAPVRAPLAAASPTANGPQPPPAAAVAVAGDEPVLALFAANAPTTSAPQPPPQQRQQEEAFFIPPETPPRRVTRSMLSPAPAPATAPPQPARPRPKPKPMLKPKQEPVDEPTDHLQPYPGGLTGGVASPASPRRFTRSLLQQVKQPPTDDGDNDESGTTTASSSPSPSPKSKSTKRGASLKAKSEGPDGIPKNLRELFATGLLEGQPVNYFMNKGKRPVLRGVIKDTGILCSCTSCKGRNVVSPFYFEVHAGSHKKRPSDYIFLESGNTLHDVLRACTDATVDTLESAILGAIGPVPKKRTVTCQDCKSSFKTSRAGKFASFCEICLESKEVQSTARPRGRPPKNLSPGTKTTSAASPTSSYGAKTTRAGSPTSYGRVPRNFYPVAKTISAAASPTSSGRVPKNFSPGSKPTSAGRITRKDHGLHKLVFMSGVLAEGTDVGYYVQGKRLLDGHITEHGIYCYCCNTVVSPSQFEGHAGRAARRKPYHNIYISNGVSLHELSVSLSKGRKPSEKQNDDLCTICSDGGELLLCDSCPRAFHRECVGLSSVPKGAWCCRYCENRQQREGYLAYNNNAIAAGRVDGVDSIGQIFMRSIRIATAPQGAFGGCALCKQHDFGKRKFSERTVLLCDQCGREYHVGCLKEHNMADLTALPEGAWFCSTVCVEICEALKDLVSRGAEPVPAVDADLIKKKRAEKGLNDDGDLDVRWRVLRDKSSEDSKLVLSKAVGIFHESFDPIIQAGTGRDLIPAMVYGRSVRDQDYTGMYCAVLTVGKTVVSAGLFRVMGNVAAELPLVATSRDNQGLGYFQALFACIERVLSSLKVKHFVLPAAEEAVLIWTQRFGFGKITQDKLLEYLKGGRPTVFHGTSTLHKPIPVAEAEAEADARVPEEEEEAPEEEGEPVPDEEEGEPVPEEEEEE</sequence>
<feature type="compositionally biased region" description="Low complexity" evidence="7">
    <location>
        <begin position="285"/>
        <end position="300"/>
    </location>
</feature>
<dbReference type="Pfam" id="PF23209">
    <property type="entry name" value="IDM1_C"/>
    <property type="match status" value="1"/>
</dbReference>
<dbReference type="GO" id="GO:0000977">
    <property type="term" value="F:RNA polymerase II transcription regulatory region sequence-specific DNA binding"/>
    <property type="evidence" value="ECO:0000318"/>
    <property type="project" value="GO_Central"/>
</dbReference>
<dbReference type="InterPro" id="IPR011011">
    <property type="entry name" value="Znf_FYVE_PHD"/>
</dbReference>
<feature type="region of interest" description="Disordered" evidence="7">
    <location>
        <begin position="522"/>
        <end position="546"/>
    </location>
</feature>
<comment type="subcellular location">
    <subcellularLocation>
        <location evidence="1">Nucleus</location>
    </subcellularLocation>
</comment>
<keyword evidence="5" id="KW-0539">Nucleus</keyword>
<keyword evidence="2" id="KW-0479">Metal-binding</keyword>
<dbReference type="GO" id="GO:0008270">
    <property type="term" value="F:zinc ion binding"/>
    <property type="evidence" value="ECO:0007669"/>
    <property type="project" value="UniProtKB-KW"/>
</dbReference>
<dbReference type="InterPro" id="IPR019787">
    <property type="entry name" value="Znf_PHD-finger"/>
</dbReference>
<dbReference type="InterPro" id="IPR019786">
    <property type="entry name" value="Zinc_finger_PHD-type_CS"/>
</dbReference>
<dbReference type="GO" id="GO:0005634">
    <property type="term" value="C:nucleus"/>
    <property type="evidence" value="ECO:0000318"/>
    <property type="project" value="GO_Central"/>
</dbReference>
<dbReference type="PANTHER" id="PTHR47025">
    <property type="entry name" value="AUTOIMMUNE REGULATOR"/>
    <property type="match status" value="1"/>
</dbReference>
<dbReference type="Gramene" id="TraesCS7B02G489100.1">
    <property type="protein sequence ID" value="TraesCS7B02G489100.1"/>
    <property type="gene ID" value="TraesCS7B02G489100"/>
</dbReference>
<feature type="compositionally biased region" description="Basic and acidic residues" evidence="7">
    <location>
        <begin position="232"/>
        <end position="242"/>
    </location>
</feature>
<keyword evidence="10" id="KW-1185">Reference proteome</keyword>
<dbReference type="InterPro" id="IPR016181">
    <property type="entry name" value="Acyl_CoA_acyltransferase"/>
</dbReference>
<keyword evidence="3 6" id="KW-0863">Zinc-finger</keyword>
<keyword evidence="4" id="KW-0862">Zinc</keyword>
<dbReference type="InterPro" id="IPR032308">
    <property type="entry name" value="TDBD"/>
</dbReference>
<reference evidence="9" key="1">
    <citation type="submission" date="2018-08" db="EMBL/GenBank/DDBJ databases">
        <authorList>
            <person name="Rossello M."/>
        </authorList>
    </citation>
    <scope>NUCLEOTIDE SEQUENCE [LARGE SCALE GENOMIC DNA]</scope>
    <source>
        <strain evidence="9">cv. Chinese Spring</strain>
    </source>
</reference>
<evidence type="ECO:0000256" key="1">
    <source>
        <dbReference type="ARBA" id="ARBA00004123"/>
    </source>
</evidence>
<dbReference type="PANTHER" id="PTHR47025:SF2">
    <property type="entry name" value="AUTOIMMUNE REGULATOR"/>
    <property type="match status" value="1"/>
</dbReference>
<evidence type="ECO:0000313" key="10">
    <source>
        <dbReference type="Proteomes" id="UP000019116"/>
    </source>
</evidence>
<dbReference type="STRING" id="4565.A0A3B6SQX1"/>
<accession>A0A3B6SQX1</accession>
<dbReference type="Pfam" id="PF23011">
    <property type="entry name" value="PHD-1st_NSD"/>
    <property type="match status" value="1"/>
</dbReference>
<evidence type="ECO:0000256" key="4">
    <source>
        <dbReference type="ARBA" id="ARBA00022833"/>
    </source>
</evidence>
<feature type="compositionally biased region" description="Low complexity" evidence="7">
    <location>
        <begin position="29"/>
        <end position="59"/>
    </location>
</feature>
<dbReference type="GO" id="GO:0045944">
    <property type="term" value="P:positive regulation of transcription by RNA polymerase II"/>
    <property type="evidence" value="ECO:0000318"/>
    <property type="project" value="GO_Central"/>
</dbReference>
<feature type="region of interest" description="Disordered" evidence="7">
    <location>
        <begin position="29"/>
        <end position="260"/>
    </location>
</feature>
<dbReference type="AlphaFoldDB" id="A0A3B6SQX1"/>
<proteinExistence type="predicted"/>
<evidence type="ECO:0000256" key="6">
    <source>
        <dbReference type="PROSITE-ProRule" id="PRU00146"/>
    </source>
</evidence>
<feature type="compositionally biased region" description="Acidic residues" evidence="7">
    <location>
        <begin position="1016"/>
        <end position="1045"/>
    </location>
</feature>
<feature type="region of interest" description="Disordered" evidence="7">
    <location>
        <begin position="462"/>
        <end position="506"/>
    </location>
</feature>
<dbReference type="InterPro" id="IPR013083">
    <property type="entry name" value="Znf_RING/FYVE/PHD"/>
</dbReference>
<dbReference type="SUPFAM" id="SSF55729">
    <property type="entry name" value="Acyl-CoA N-acyltransferases (Nat)"/>
    <property type="match status" value="1"/>
</dbReference>
<dbReference type="SUPFAM" id="SSF57903">
    <property type="entry name" value="FYVE/PHD zinc finger"/>
    <property type="match status" value="2"/>
</dbReference>
<name>A0A3B6SQX1_WHEAT</name>
<evidence type="ECO:0000256" key="5">
    <source>
        <dbReference type="ARBA" id="ARBA00023242"/>
    </source>
</evidence>
<dbReference type="GO" id="GO:0042393">
    <property type="term" value="F:histone binding"/>
    <property type="evidence" value="ECO:0000318"/>
    <property type="project" value="GO_Central"/>
</dbReference>
<dbReference type="PROSITE" id="PS01359">
    <property type="entry name" value="ZF_PHD_1"/>
    <property type="match status" value="1"/>
</dbReference>
<dbReference type="SMART" id="SM00249">
    <property type="entry name" value="PHD"/>
    <property type="match status" value="2"/>
</dbReference>
<evidence type="ECO:0000256" key="3">
    <source>
        <dbReference type="ARBA" id="ARBA00022771"/>
    </source>
</evidence>
<dbReference type="InterPro" id="IPR059153">
    <property type="entry name" value="NSD_PHD-1st"/>
</dbReference>
<dbReference type="InterPro" id="IPR001965">
    <property type="entry name" value="Znf_PHD"/>
</dbReference>
<evidence type="ECO:0000256" key="2">
    <source>
        <dbReference type="ARBA" id="ARBA00022723"/>
    </source>
</evidence>
<dbReference type="FunFam" id="3.30.40.10:FF:000494">
    <property type="entry name" value="Acyl-CoA N-acyltransferase with RING/FYVE/PHD-type zinc finger domain"/>
    <property type="match status" value="1"/>
</dbReference>
<feature type="region of interest" description="Disordered" evidence="7">
    <location>
        <begin position="272"/>
        <end position="320"/>
    </location>
</feature>
<dbReference type="Gramene" id="TraesCS7B03G1341900.1">
    <property type="protein sequence ID" value="TraesCS7B03G1341900.1.CDS"/>
    <property type="gene ID" value="TraesCS7B03G1341900"/>
</dbReference>
<dbReference type="GO" id="GO:0003682">
    <property type="term" value="F:chromatin binding"/>
    <property type="evidence" value="ECO:0000318"/>
    <property type="project" value="GO_Central"/>
</dbReference>
<protein>
    <recommendedName>
        <fullName evidence="8">PHD-type domain-containing protein</fullName>
    </recommendedName>
</protein>
<dbReference type="Gene3D" id="3.30.40.10">
    <property type="entry name" value="Zinc/RING finger domain, C3HC4 (zinc finger)"/>
    <property type="match status" value="2"/>
</dbReference>
<feature type="compositionally biased region" description="Pro residues" evidence="7">
    <location>
        <begin position="209"/>
        <end position="221"/>
    </location>
</feature>
<feature type="domain" description="PHD-type" evidence="8">
    <location>
        <begin position="645"/>
        <end position="690"/>
    </location>
</feature>
<feature type="region of interest" description="Disordered" evidence="7">
    <location>
        <begin position="994"/>
        <end position="1045"/>
    </location>
</feature>
<evidence type="ECO:0000313" key="9">
    <source>
        <dbReference type="EnsemblPlants" id="TraesCS7B02G489100.1"/>
    </source>
</evidence>
<dbReference type="InterPro" id="IPR056511">
    <property type="entry name" value="IDM1_C"/>
</dbReference>
<reference evidence="9" key="2">
    <citation type="submission" date="2018-10" db="UniProtKB">
        <authorList>
            <consortium name="EnsemblPlants"/>
        </authorList>
    </citation>
    <scope>IDENTIFICATION</scope>
</reference>
<feature type="compositionally biased region" description="Low complexity" evidence="7">
    <location>
        <begin position="153"/>
        <end position="176"/>
    </location>
</feature>
<feature type="compositionally biased region" description="Polar residues" evidence="7">
    <location>
        <begin position="491"/>
        <end position="503"/>
    </location>
</feature>
<dbReference type="Pfam" id="PF16135">
    <property type="entry name" value="TDBD"/>
    <property type="match status" value="2"/>
</dbReference>
<dbReference type="EnsemblPlants" id="TraesCS7B02G489100.1">
    <property type="protein sequence ID" value="TraesCS7B02G489100.1"/>
    <property type="gene ID" value="TraesCS7B02G489100"/>
</dbReference>
<dbReference type="OMA" id="YMENGNT"/>
<dbReference type="SMR" id="A0A3B6SQX1"/>
<evidence type="ECO:0000256" key="7">
    <source>
        <dbReference type="SAM" id="MobiDB-lite"/>
    </source>
</evidence>
<dbReference type="OrthoDB" id="1903104at2759"/>
<organism evidence="9">
    <name type="scientific">Triticum aestivum</name>
    <name type="common">Wheat</name>
    <dbReference type="NCBI Taxonomy" id="4565"/>
    <lineage>
        <taxon>Eukaryota</taxon>
        <taxon>Viridiplantae</taxon>
        <taxon>Streptophyta</taxon>
        <taxon>Embryophyta</taxon>
        <taxon>Tracheophyta</taxon>
        <taxon>Spermatophyta</taxon>
        <taxon>Magnoliopsida</taxon>
        <taxon>Liliopsida</taxon>
        <taxon>Poales</taxon>
        <taxon>Poaceae</taxon>
        <taxon>BOP clade</taxon>
        <taxon>Pooideae</taxon>
        <taxon>Triticodae</taxon>
        <taxon>Triticeae</taxon>
        <taxon>Triticinae</taxon>
        <taxon>Triticum</taxon>
    </lineage>
</organism>
<feature type="compositionally biased region" description="Low complexity" evidence="7">
    <location>
        <begin position="476"/>
        <end position="490"/>
    </location>
</feature>
<dbReference type="Proteomes" id="UP000019116">
    <property type="component" value="Chromosome 7B"/>
</dbReference>
<dbReference type="PROSITE" id="PS50016">
    <property type="entry name" value="ZF_PHD_2"/>
    <property type="match status" value="1"/>
</dbReference>
<feature type="compositionally biased region" description="Low complexity" evidence="7">
    <location>
        <begin position="99"/>
        <end position="115"/>
    </location>
</feature>
<evidence type="ECO:0000259" key="8">
    <source>
        <dbReference type="PROSITE" id="PS50016"/>
    </source>
</evidence>